<comment type="function">
    <text evidence="14">Specifically methylates position 2 of adenine 2503 in 23S rRNA and position 2 of adenine 37 in tRNAs. m2A2503 modification seems to play a crucial role in the proofreading step occurring at the peptidyl transferase center and thus would serve to optimize ribosomal fidelity.</text>
</comment>
<dbReference type="Pfam" id="PF04055">
    <property type="entry name" value="Radical_SAM"/>
    <property type="match status" value="1"/>
</dbReference>
<dbReference type="NCBIfam" id="TIGR00048">
    <property type="entry name" value="rRNA_mod_RlmN"/>
    <property type="match status" value="1"/>
</dbReference>
<gene>
    <name evidence="14 16" type="primary">rlmN</name>
    <name evidence="16" type="ORF">CK501_04910</name>
</gene>
<comment type="caution">
    <text evidence="14">Lacks conserved residue(s) required for the propagation of feature annotation.</text>
</comment>
<dbReference type="EC" id="2.1.1.192" evidence="14"/>
<feature type="binding site" evidence="14">
    <location>
        <position position="121"/>
    </location>
    <ligand>
        <name>[4Fe-4S] cluster</name>
        <dbReference type="ChEBI" id="CHEBI:49883"/>
        <note>4Fe-4S-S-AdoMet</note>
    </ligand>
</feature>
<dbReference type="FunFam" id="3.20.20.70:FF:000008">
    <property type="entry name" value="Dual-specificity RNA methyltransferase RlmN"/>
    <property type="match status" value="1"/>
</dbReference>
<keyword evidence="13 14" id="KW-1015">Disulfide bond</keyword>
<comment type="catalytic activity">
    <reaction evidence="14">
        <text>adenosine(2503) in 23S rRNA + 2 reduced [2Fe-2S]-[ferredoxin] + 2 S-adenosyl-L-methionine = 2-methyladenosine(2503) in 23S rRNA + 5'-deoxyadenosine + L-methionine + 2 oxidized [2Fe-2S]-[ferredoxin] + S-adenosyl-L-homocysteine</text>
        <dbReference type="Rhea" id="RHEA:42916"/>
        <dbReference type="Rhea" id="RHEA-COMP:10000"/>
        <dbReference type="Rhea" id="RHEA-COMP:10001"/>
        <dbReference type="Rhea" id="RHEA-COMP:10152"/>
        <dbReference type="Rhea" id="RHEA-COMP:10282"/>
        <dbReference type="ChEBI" id="CHEBI:17319"/>
        <dbReference type="ChEBI" id="CHEBI:33737"/>
        <dbReference type="ChEBI" id="CHEBI:33738"/>
        <dbReference type="ChEBI" id="CHEBI:57844"/>
        <dbReference type="ChEBI" id="CHEBI:57856"/>
        <dbReference type="ChEBI" id="CHEBI:59789"/>
        <dbReference type="ChEBI" id="CHEBI:74411"/>
        <dbReference type="ChEBI" id="CHEBI:74497"/>
        <dbReference type="EC" id="2.1.1.192"/>
    </reaction>
</comment>
<dbReference type="FunFam" id="1.10.150.530:FF:000003">
    <property type="entry name" value="Dual-specificity RNA methyltransferase RlmN"/>
    <property type="match status" value="1"/>
</dbReference>
<dbReference type="GO" id="GO:0000049">
    <property type="term" value="F:tRNA binding"/>
    <property type="evidence" value="ECO:0007669"/>
    <property type="project" value="UniProtKB-UniRule"/>
</dbReference>
<dbReference type="SFLD" id="SFLDG01062">
    <property type="entry name" value="methyltransferase_(Class_A)"/>
    <property type="match status" value="1"/>
</dbReference>
<comment type="subcellular location">
    <subcellularLocation>
        <location evidence="1 14">Cytoplasm</location>
    </subcellularLocation>
</comment>
<dbReference type="CDD" id="cd01335">
    <property type="entry name" value="Radical_SAM"/>
    <property type="match status" value="1"/>
</dbReference>
<dbReference type="Gene3D" id="1.10.150.530">
    <property type="match status" value="1"/>
</dbReference>
<evidence type="ECO:0000256" key="11">
    <source>
        <dbReference type="ARBA" id="ARBA00023004"/>
    </source>
</evidence>
<evidence type="ECO:0000256" key="1">
    <source>
        <dbReference type="ARBA" id="ARBA00004496"/>
    </source>
</evidence>
<dbReference type="PROSITE" id="PS51918">
    <property type="entry name" value="RADICAL_SAM"/>
    <property type="match status" value="1"/>
</dbReference>
<feature type="binding site" evidence="14">
    <location>
        <position position="125"/>
    </location>
    <ligand>
        <name>[4Fe-4S] cluster</name>
        <dbReference type="ChEBI" id="CHEBI:49883"/>
        <note>4Fe-4S-S-AdoMet</note>
    </ligand>
</feature>
<evidence type="ECO:0000256" key="4">
    <source>
        <dbReference type="ARBA" id="ARBA00022490"/>
    </source>
</evidence>
<dbReference type="RefSeq" id="WP_095616639.1">
    <property type="nucleotide sequence ID" value="NZ_NSKD01000002.1"/>
</dbReference>
<evidence type="ECO:0000256" key="14">
    <source>
        <dbReference type="HAMAP-Rule" id="MF_01849"/>
    </source>
</evidence>
<dbReference type="Proteomes" id="UP000218896">
    <property type="component" value="Unassembled WGS sequence"/>
</dbReference>
<organism evidence="16 17">
    <name type="scientific">Halovibrio salipaludis</name>
    <dbReference type="NCBI Taxonomy" id="2032626"/>
    <lineage>
        <taxon>Bacteria</taxon>
        <taxon>Pseudomonadati</taxon>
        <taxon>Pseudomonadota</taxon>
        <taxon>Gammaproteobacteria</taxon>
        <taxon>Oceanospirillales</taxon>
        <taxon>Halomonadaceae</taxon>
        <taxon>Halovibrio</taxon>
    </lineage>
</organism>
<dbReference type="InterPro" id="IPR013785">
    <property type="entry name" value="Aldolase_TIM"/>
</dbReference>
<sequence>MSNTGTQSSAEKVNLLGLPRHKVEQFFVDIGEKKFRAGQVMKWIHHYGVDDFEAMTNVSKTLRARLAEIAEIRGPEVLLDETSSDGTRKWVMRMAEGNSIETVLIPDGERGTLCVSSQVGCSLDCSFCSTGKRGFNRNLSAAEIIGQVWAALRTFMPFDRTKERPITNVVMMGMGEPLLNFDNVVDAMDLMMDDWAYGISKRRVTVSTSGVIPALEKLGEVSDVSLAISLHAPNDELRNELVPLNRKYPIERLLSATKQYLSGLGDRRRATIEYTLIEGVNDQPEHASQLADLLVDVPCKVNLIPFNPFPESDYRRPSGNAVKRFQDIMNQAGYITTVRTTRGDDIDAACGQLVGQFEDRTRRSERYIPVHQEVS</sequence>
<dbReference type="PANTHER" id="PTHR30544">
    <property type="entry name" value="23S RRNA METHYLTRANSFERASE"/>
    <property type="match status" value="1"/>
</dbReference>
<dbReference type="GO" id="GO:0019843">
    <property type="term" value="F:rRNA binding"/>
    <property type="evidence" value="ECO:0007669"/>
    <property type="project" value="UniProtKB-UniRule"/>
</dbReference>
<feature type="binding site" evidence="14">
    <location>
        <position position="128"/>
    </location>
    <ligand>
        <name>[4Fe-4S] cluster</name>
        <dbReference type="ChEBI" id="CHEBI:49883"/>
        <note>4Fe-4S-S-AdoMet</note>
    </ligand>
</feature>
<feature type="binding site" evidence="14">
    <location>
        <position position="207"/>
    </location>
    <ligand>
        <name>S-adenosyl-L-methionine</name>
        <dbReference type="ChEBI" id="CHEBI:59789"/>
    </ligand>
</feature>
<feature type="active site" description="Proton acceptor" evidence="14">
    <location>
        <position position="101"/>
    </location>
</feature>
<dbReference type="HAMAP" id="MF_01849">
    <property type="entry name" value="RNA_methyltr_RlmN"/>
    <property type="match status" value="1"/>
</dbReference>
<dbReference type="PIRSF" id="PIRSF006004">
    <property type="entry name" value="CHP00048"/>
    <property type="match status" value="1"/>
</dbReference>
<keyword evidence="10 14" id="KW-0479">Metal-binding</keyword>
<keyword evidence="3 14" id="KW-0004">4Fe-4S</keyword>
<evidence type="ECO:0000256" key="3">
    <source>
        <dbReference type="ARBA" id="ARBA00022485"/>
    </source>
</evidence>
<comment type="cofactor">
    <cofactor evidence="14">
        <name>[4Fe-4S] cluster</name>
        <dbReference type="ChEBI" id="CHEBI:49883"/>
    </cofactor>
    <text evidence="14">Binds 1 [4Fe-4S] cluster. The cluster is coordinated with 3 cysteines and an exchangeable S-adenosyl-L-methionine.</text>
</comment>
<comment type="catalytic activity">
    <reaction evidence="14">
        <text>adenosine(37) in tRNA + 2 reduced [2Fe-2S]-[ferredoxin] + 2 S-adenosyl-L-methionine = 2-methyladenosine(37) in tRNA + 5'-deoxyadenosine + L-methionine + 2 oxidized [2Fe-2S]-[ferredoxin] + S-adenosyl-L-homocysteine</text>
        <dbReference type="Rhea" id="RHEA:43332"/>
        <dbReference type="Rhea" id="RHEA-COMP:10000"/>
        <dbReference type="Rhea" id="RHEA-COMP:10001"/>
        <dbReference type="Rhea" id="RHEA-COMP:10162"/>
        <dbReference type="Rhea" id="RHEA-COMP:10485"/>
        <dbReference type="ChEBI" id="CHEBI:17319"/>
        <dbReference type="ChEBI" id="CHEBI:33737"/>
        <dbReference type="ChEBI" id="CHEBI:33738"/>
        <dbReference type="ChEBI" id="CHEBI:57844"/>
        <dbReference type="ChEBI" id="CHEBI:57856"/>
        <dbReference type="ChEBI" id="CHEBI:59789"/>
        <dbReference type="ChEBI" id="CHEBI:74411"/>
        <dbReference type="ChEBI" id="CHEBI:74497"/>
        <dbReference type="EC" id="2.1.1.192"/>
    </reaction>
</comment>
<keyword evidence="17" id="KW-1185">Reference proteome</keyword>
<dbReference type="GO" id="GO:0002935">
    <property type="term" value="F:tRNA (adenine(37)-C2)-methyltransferase activity"/>
    <property type="evidence" value="ECO:0007669"/>
    <property type="project" value="UniProtKB-UniRule"/>
</dbReference>
<keyword evidence="7 14" id="KW-0808">Transferase</keyword>
<dbReference type="InterPro" id="IPR040072">
    <property type="entry name" value="Methyltransferase_A"/>
</dbReference>
<keyword evidence="6 14" id="KW-0489">Methyltransferase</keyword>
<dbReference type="OrthoDB" id="9793973at2"/>
<evidence type="ECO:0000256" key="13">
    <source>
        <dbReference type="ARBA" id="ARBA00023157"/>
    </source>
</evidence>
<evidence type="ECO:0000256" key="10">
    <source>
        <dbReference type="ARBA" id="ARBA00022723"/>
    </source>
</evidence>
<comment type="caution">
    <text evidence="16">The sequence shown here is derived from an EMBL/GenBank/DDBJ whole genome shotgun (WGS) entry which is preliminary data.</text>
</comment>
<dbReference type="GO" id="GO:0051539">
    <property type="term" value="F:4 iron, 4 sulfur cluster binding"/>
    <property type="evidence" value="ECO:0007669"/>
    <property type="project" value="UniProtKB-UniRule"/>
</dbReference>
<dbReference type="Gene3D" id="3.20.20.70">
    <property type="entry name" value="Aldolase class I"/>
    <property type="match status" value="1"/>
</dbReference>
<keyword evidence="5 14" id="KW-0698">rRNA processing</keyword>
<evidence type="ECO:0000256" key="9">
    <source>
        <dbReference type="ARBA" id="ARBA00022694"/>
    </source>
</evidence>
<protein>
    <recommendedName>
        <fullName evidence="14">Dual-specificity RNA methyltransferase RlmN</fullName>
        <ecNumber evidence="14">2.1.1.192</ecNumber>
    </recommendedName>
    <alternativeName>
        <fullName evidence="14">23S rRNA (adenine(2503)-C(2))-methyltransferase</fullName>
    </alternativeName>
    <alternativeName>
        <fullName evidence="14">23S rRNA m2A2503 methyltransferase</fullName>
    </alternativeName>
    <alternativeName>
        <fullName evidence="14">Ribosomal RNA large subunit methyltransferase N</fullName>
    </alternativeName>
    <alternativeName>
        <fullName evidence="14">tRNA (adenine(37)-C(2))-methyltransferase</fullName>
    </alternativeName>
    <alternativeName>
        <fullName evidence="14">tRNA m2A37 methyltransferase</fullName>
    </alternativeName>
</protein>
<dbReference type="AlphaFoldDB" id="A0A2A2F5Q9"/>
<evidence type="ECO:0000313" key="17">
    <source>
        <dbReference type="Proteomes" id="UP000218896"/>
    </source>
</evidence>
<dbReference type="InterPro" id="IPR027492">
    <property type="entry name" value="RNA_MTrfase_RlmN"/>
</dbReference>
<keyword evidence="11 14" id="KW-0408">Iron</keyword>
<evidence type="ECO:0000256" key="7">
    <source>
        <dbReference type="ARBA" id="ARBA00022679"/>
    </source>
</evidence>
<dbReference type="InterPro" id="IPR058240">
    <property type="entry name" value="rSAM_sf"/>
</dbReference>
<dbReference type="SFLD" id="SFLDS00029">
    <property type="entry name" value="Radical_SAM"/>
    <property type="match status" value="1"/>
</dbReference>
<evidence type="ECO:0000256" key="6">
    <source>
        <dbReference type="ARBA" id="ARBA00022603"/>
    </source>
</evidence>
<feature type="binding site" evidence="14">
    <location>
        <begin position="175"/>
        <end position="176"/>
    </location>
    <ligand>
        <name>S-adenosyl-L-methionine</name>
        <dbReference type="ChEBI" id="CHEBI:59789"/>
    </ligand>
</feature>
<dbReference type="SFLD" id="SFLDF00275">
    <property type="entry name" value="adenosine_C2_methyltransferase"/>
    <property type="match status" value="1"/>
</dbReference>
<comment type="miscellaneous">
    <text evidence="14">Reaction proceeds by a ping-pong mechanism involving intermediate methylation of a conserved cysteine residue.</text>
</comment>
<reference evidence="16 17" key="1">
    <citation type="submission" date="2017-08" db="EMBL/GenBank/DDBJ databases">
        <title>Halovibrio sewagensis sp. nov., isolated from wastewater of high salinity.</title>
        <authorList>
            <person name="Dong X."/>
            <person name="Zhang G."/>
        </authorList>
    </citation>
    <scope>NUCLEOTIDE SEQUENCE [LARGE SCALE GENOMIC DNA]</scope>
    <source>
        <strain evidence="16 17">YL5-2</strain>
    </source>
</reference>
<keyword evidence="12 14" id="KW-0411">Iron-sulfur</keyword>
<dbReference type="InterPro" id="IPR004383">
    <property type="entry name" value="rRNA_lsu_MTrfase_RlmN/Cfr"/>
</dbReference>
<evidence type="ECO:0000256" key="5">
    <source>
        <dbReference type="ARBA" id="ARBA00022552"/>
    </source>
</evidence>
<keyword evidence="9 14" id="KW-0819">tRNA processing</keyword>
<evidence type="ECO:0000256" key="12">
    <source>
        <dbReference type="ARBA" id="ARBA00023014"/>
    </source>
</evidence>
<dbReference type="InterPro" id="IPR007197">
    <property type="entry name" value="rSAM"/>
</dbReference>
<feature type="active site" description="S-methylcysteine intermediate" evidence="14">
    <location>
        <position position="350"/>
    </location>
</feature>
<dbReference type="InterPro" id="IPR048641">
    <property type="entry name" value="RlmN_N"/>
</dbReference>
<comment type="similarity">
    <text evidence="2 14">Belongs to the radical SAM superfamily. RlmN family.</text>
</comment>
<dbReference type="GO" id="GO:0070040">
    <property type="term" value="F:rRNA (adenine(2503)-C2-)-methyltransferase activity"/>
    <property type="evidence" value="ECO:0007669"/>
    <property type="project" value="UniProtKB-UniRule"/>
</dbReference>
<accession>A0A2A2F5Q9</accession>
<dbReference type="SUPFAM" id="SSF102114">
    <property type="entry name" value="Radical SAM enzymes"/>
    <property type="match status" value="1"/>
</dbReference>
<dbReference type="PANTHER" id="PTHR30544:SF5">
    <property type="entry name" value="RADICAL SAM CORE DOMAIN-CONTAINING PROTEIN"/>
    <property type="match status" value="1"/>
</dbReference>
<name>A0A2A2F5Q9_9GAMM</name>
<keyword evidence="8 14" id="KW-0949">S-adenosyl-L-methionine</keyword>
<evidence type="ECO:0000256" key="8">
    <source>
        <dbReference type="ARBA" id="ARBA00022691"/>
    </source>
</evidence>
<evidence type="ECO:0000313" key="16">
    <source>
        <dbReference type="EMBL" id="PAU80911.1"/>
    </source>
</evidence>
<dbReference type="GO" id="GO:0030488">
    <property type="term" value="P:tRNA methylation"/>
    <property type="evidence" value="ECO:0007669"/>
    <property type="project" value="UniProtKB-UniRule"/>
</dbReference>
<feature type="binding site" evidence="14">
    <location>
        <begin position="229"/>
        <end position="231"/>
    </location>
    <ligand>
        <name>S-adenosyl-L-methionine</name>
        <dbReference type="ChEBI" id="CHEBI:59789"/>
    </ligand>
</feature>
<evidence type="ECO:0000259" key="15">
    <source>
        <dbReference type="PROSITE" id="PS51918"/>
    </source>
</evidence>
<dbReference type="GO" id="GO:0046872">
    <property type="term" value="F:metal ion binding"/>
    <property type="evidence" value="ECO:0007669"/>
    <property type="project" value="UniProtKB-KW"/>
</dbReference>
<feature type="binding site" evidence="14">
    <location>
        <position position="307"/>
    </location>
    <ligand>
        <name>S-adenosyl-L-methionine</name>
        <dbReference type="ChEBI" id="CHEBI:59789"/>
    </ligand>
</feature>
<dbReference type="Pfam" id="PF21016">
    <property type="entry name" value="RlmN_N"/>
    <property type="match status" value="1"/>
</dbReference>
<dbReference type="GO" id="GO:0005737">
    <property type="term" value="C:cytoplasm"/>
    <property type="evidence" value="ECO:0007669"/>
    <property type="project" value="UniProtKB-SubCell"/>
</dbReference>
<proteinExistence type="inferred from homology"/>
<keyword evidence="4 14" id="KW-0963">Cytoplasm</keyword>
<evidence type="ECO:0000256" key="2">
    <source>
        <dbReference type="ARBA" id="ARBA00007544"/>
    </source>
</evidence>
<feature type="domain" description="Radical SAM core" evidence="15">
    <location>
        <begin position="107"/>
        <end position="345"/>
    </location>
</feature>
<dbReference type="GO" id="GO:0070475">
    <property type="term" value="P:rRNA base methylation"/>
    <property type="evidence" value="ECO:0007669"/>
    <property type="project" value="UniProtKB-UniRule"/>
</dbReference>
<dbReference type="EMBL" id="NSKD01000002">
    <property type="protein sequence ID" value="PAU80911.1"/>
    <property type="molecule type" value="Genomic_DNA"/>
</dbReference>